<dbReference type="Gene3D" id="4.10.1030.10">
    <property type="entry name" value="Ring Box Chain A, domain 5"/>
    <property type="match status" value="1"/>
</dbReference>
<proteinExistence type="inferred from homology"/>
<gene>
    <name evidence="7" type="primary">LOC100201574</name>
</gene>
<dbReference type="Proteomes" id="UP001652625">
    <property type="component" value="Chromosome 11"/>
</dbReference>
<dbReference type="SMART" id="SM00884">
    <property type="entry name" value="Cullin_Nedd8"/>
    <property type="match status" value="1"/>
</dbReference>
<dbReference type="GeneID" id="100201574"/>
<dbReference type="InterPro" id="IPR016159">
    <property type="entry name" value="Cullin_repeat-like_dom_sf"/>
</dbReference>
<dbReference type="InterPro" id="IPR045093">
    <property type="entry name" value="Cullin"/>
</dbReference>
<feature type="domain" description="Cullin family profile" evidence="5">
    <location>
        <begin position="400"/>
        <end position="630"/>
    </location>
</feature>
<dbReference type="Pfam" id="PF26557">
    <property type="entry name" value="Cullin_AB"/>
    <property type="match status" value="1"/>
</dbReference>
<dbReference type="SUPFAM" id="SSF46785">
    <property type="entry name" value="Winged helix' DNA-binding domain"/>
    <property type="match status" value="1"/>
</dbReference>
<evidence type="ECO:0000313" key="6">
    <source>
        <dbReference type="Proteomes" id="UP001652625"/>
    </source>
</evidence>
<dbReference type="Gene3D" id="1.10.10.10">
    <property type="entry name" value="Winged helix-like DNA-binding domain superfamily/Winged helix DNA-binding domain"/>
    <property type="match status" value="2"/>
</dbReference>
<dbReference type="Pfam" id="PF10557">
    <property type="entry name" value="Cullin_Nedd8"/>
    <property type="match status" value="1"/>
</dbReference>
<dbReference type="SMART" id="SM00182">
    <property type="entry name" value="CULLIN"/>
    <property type="match status" value="1"/>
</dbReference>
<dbReference type="SUPFAM" id="SSF74788">
    <property type="entry name" value="Cullin repeat-like"/>
    <property type="match status" value="1"/>
</dbReference>
<evidence type="ECO:0000259" key="5">
    <source>
        <dbReference type="PROSITE" id="PS50069"/>
    </source>
</evidence>
<dbReference type="InterPro" id="IPR016157">
    <property type="entry name" value="Cullin_CS"/>
</dbReference>
<evidence type="ECO:0000256" key="2">
    <source>
        <dbReference type="ARBA" id="ARBA00022843"/>
    </source>
</evidence>
<dbReference type="InterPro" id="IPR001373">
    <property type="entry name" value="Cullin_N"/>
</dbReference>
<dbReference type="InterPro" id="IPR016158">
    <property type="entry name" value="Cullin_homology"/>
</dbReference>
<dbReference type="InterPro" id="IPR036388">
    <property type="entry name" value="WH-like_DNA-bd_sf"/>
</dbReference>
<dbReference type="InterPro" id="IPR019559">
    <property type="entry name" value="Cullin_neddylation_domain"/>
</dbReference>
<accession>A0ABM4CWJ2</accession>
<name>A0ABM4CWJ2_HYDVU</name>
<dbReference type="Gene3D" id="1.20.1310.10">
    <property type="entry name" value="Cullin Repeats"/>
    <property type="match status" value="4"/>
</dbReference>
<evidence type="ECO:0000256" key="4">
    <source>
        <dbReference type="RuleBase" id="RU003829"/>
    </source>
</evidence>
<keyword evidence="6" id="KW-1185">Reference proteome</keyword>
<dbReference type="InterPro" id="IPR036390">
    <property type="entry name" value="WH_DNA-bd_sf"/>
</dbReference>
<dbReference type="Pfam" id="PF00888">
    <property type="entry name" value="Cullin"/>
    <property type="match status" value="1"/>
</dbReference>
<comment type="similarity">
    <text evidence="1 3 4">Belongs to the cullin family.</text>
</comment>
<dbReference type="PANTHER" id="PTHR11932">
    <property type="entry name" value="CULLIN"/>
    <property type="match status" value="1"/>
</dbReference>
<evidence type="ECO:0000256" key="1">
    <source>
        <dbReference type="ARBA" id="ARBA00006019"/>
    </source>
</evidence>
<keyword evidence="2" id="KW-0832">Ubl conjugation</keyword>
<dbReference type="InterPro" id="IPR059120">
    <property type="entry name" value="Cullin-like_AB"/>
</dbReference>
<protein>
    <submittedName>
        <fullName evidence="7">Cullin-2 isoform X3</fullName>
    </submittedName>
</protein>
<dbReference type="InterPro" id="IPR036317">
    <property type="entry name" value="Cullin_homology_sf"/>
</dbReference>
<evidence type="ECO:0000256" key="3">
    <source>
        <dbReference type="PROSITE-ProRule" id="PRU00330"/>
    </source>
</evidence>
<dbReference type="RefSeq" id="XP_065666298.1">
    <property type="nucleotide sequence ID" value="XM_065810226.1"/>
</dbReference>
<dbReference type="PROSITE" id="PS50069">
    <property type="entry name" value="CULLIN_2"/>
    <property type="match status" value="1"/>
</dbReference>
<sequence>MSATKHQEFRSTMRPTDVNFNEVWTNICGTLQNVITLTPINRAEWHERFSDIYKICASDIEGLDAKLYLKTKEFFESHSRKIYQNISTEQNLLGSYHRHWLQYEYGTNCINGLYRYLNDHYALRKKGNYAEYVQVPTAYEVDKKPIGALAFEMWKSEIIKPLQDSLISALLQEITKDRMGERPSVAVVKGVIHSFIDVHNYVSTDPEKDGLKLKLYQTAFEQPVLLETSNFYKNESNRILEFCNCSQYMEKVDSRLAEENLRVQRYLHPSTFDKVMNVAQSRLVEDHLELLTGECRRMVKEQKFADLKRMYKLLRPLPKGFKEMLTEFEIHITETGLDRVKSLHTESDTGQFVNVLLDLHVEYTQIIHTTFKKDQSFFGARDKACTKVVNHKLDAKKPCKSPELLAKYCDSLLKKNTKNFPETEIDEKLNNVITIFKYLDEKDIFQKFYSILLAKRLIHNLSVSMDAEEGMITKLKLACGYEYTNKLHRMFTDMAISKELESKFSDFLRGSNTELGINFSVLVLQSGAWPLGQSVSPSVMLPSEFSRSAQMFKTFYNSKFNGRKLTWLQNLSNGEVKLTYLKKPYLVTCTTYQMAVLLLYNDSDSLSYNDIKLSCELEEKELKRTLQSIVDVKIFFKSPEDVEDLCLCSFSLNLRFANKRTKFKITAALQKETPQIIEQTHVAVDEDRKMYTQAAIVRIMKSRQILRHNILIQEVIDQSRAKFSPSTQMIKKSIEALIEKNYIERVSGSRDEYSYVA</sequence>
<dbReference type="PROSITE" id="PS01256">
    <property type="entry name" value="CULLIN_1"/>
    <property type="match status" value="1"/>
</dbReference>
<reference evidence="7" key="1">
    <citation type="submission" date="2025-08" db="UniProtKB">
        <authorList>
            <consortium name="RefSeq"/>
        </authorList>
    </citation>
    <scope>IDENTIFICATION</scope>
</reference>
<dbReference type="SUPFAM" id="SSF75632">
    <property type="entry name" value="Cullin homology domain"/>
    <property type="match status" value="1"/>
</dbReference>
<organism evidence="6 7">
    <name type="scientific">Hydra vulgaris</name>
    <name type="common">Hydra</name>
    <name type="synonym">Hydra attenuata</name>
    <dbReference type="NCBI Taxonomy" id="6087"/>
    <lineage>
        <taxon>Eukaryota</taxon>
        <taxon>Metazoa</taxon>
        <taxon>Cnidaria</taxon>
        <taxon>Hydrozoa</taxon>
        <taxon>Hydroidolina</taxon>
        <taxon>Anthoathecata</taxon>
        <taxon>Aplanulata</taxon>
        <taxon>Hydridae</taxon>
        <taxon>Hydra</taxon>
    </lineage>
</organism>
<evidence type="ECO:0000313" key="7">
    <source>
        <dbReference type="RefSeq" id="XP_065666298.1"/>
    </source>
</evidence>